<name>A0AAV5L6G2_9ROSI</name>
<evidence type="ECO:0000313" key="1">
    <source>
        <dbReference type="EMBL" id="GKV32848.1"/>
    </source>
</evidence>
<dbReference type="Proteomes" id="UP001054252">
    <property type="component" value="Unassembled WGS sequence"/>
</dbReference>
<sequence>MEFPYPMVRKELMPVEQKKGPPLCTIPLCNSNIYAADEGKIPFGHALNSITPLSFSTLKKSML</sequence>
<comment type="caution">
    <text evidence="1">The sequence shown here is derived from an EMBL/GenBank/DDBJ whole genome shotgun (WGS) entry which is preliminary data.</text>
</comment>
<dbReference type="AlphaFoldDB" id="A0AAV5L6G2"/>
<keyword evidence="2" id="KW-1185">Reference proteome</keyword>
<accession>A0AAV5L6G2</accession>
<proteinExistence type="predicted"/>
<evidence type="ECO:0000313" key="2">
    <source>
        <dbReference type="Proteomes" id="UP001054252"/>
    </source>
</evidence>
<protein>
    <submittedName>
        <fullName evidence="1">Uncharacterized protein</fullName>
    </submittedName>
</protein>
<reference evidence="1 2" key="1">
    <citation type="journal article" date="2021" name="Commun. Biol.">
        <title>The genome of Shorea leprosula (Dipterocarpaceae) highlights the ecological relevance of drought in aseasonal tropical rainforests.</title>
        <authorList>
            <person name="Ng K.K.S."/>
            <person name="Kobayashi M.J."/>
            <person name="Fawcett J.A."/>
            <person name="Hatakeyama M."/>
            <person name="Paape T."/>
            <person name="Ng C.H."/>
            <person name="Ang C.C."/>
            <person name="Tnah L.H."/>
            <person name="Lee C.T."/>
            <person name="Nishiyama T."/>
            <person name="Sese J."/>
            <person name="O'Brien M.J."/>
            <person name="Copetti D."/>
            <person name="Mohd Noor M.I."/>
            <person name="Ong R.C."/>
            <person name="Putra M."/>
            <person name="Sireger I.Z."/>
            <person name="Indrioko S."/>
            <person name="Kosugi Y."/>
            <person name="Izuno A."/>
            <person name="Isagi Y."/>
            <person name="Lee S.L."/>
            <person name="Shimizu K.K."/>
        </authorList>
    </citation>
    <scope>NUCLEOTIDE SEQUENCE [LARGE SCALE GENOMIC DNA]</scope>
    <source>
        <strain evidence="1">214</strain>
    </source>
</reference>
<organism evidence="1 2">
    <name type="scientific">Rubroshorea leprosula</name>
    <dbReference type="NCBI Taxonomy" id="152421"/>
    <lineage>
        <taxon>Eukaryota</taxon>
        <taxon>Viridiplantae</taxon>
        <taxon>Streptophyta</taxon>
        <taxon>Embryophyta</taxon>
        <taxon>Tracheophyta</taxon>
        <taxon>Spermatophyta</taxon>
        <taxon>Magnoliopsida</taxon>
        <taxon>eudicotyledons</taxon>
        <taxon>Gunneridae</taxon>
        <taxon>Pentapetalae</taxon>
        <taxon>rosids</taxon>
        <taxon>malvids</taxon>
        <taxon>Malvales</taxon>
        <taxon>Dipterocarpaceae</taxon>
        <taxon>Rubroshorea</taxon>
    </lineage>
</organism>
<gene>
    <name evidence="1" type="ORF">SLEP1_g41415</name>
</gene>
<dbReference type="EMBL" id="BPVZ01000098">
    <property type="protein sequence ID" value="GKV32848.1"/>
    <property type="molecule type" value="Genomic_DNA"/>
</dbReference>